<evidence type="ECO:0000256" key="1">
    <source>
        <dbReference type="SAM" id="MobiDB-lite"/>
    </source>
</evidence>
<dbReference type="EMBL" id="JASCZI010154615">
    <property type="protein sequence ID" value="MED6178085.1"/>
    <property type="molecule type" value="Genomic_DNA"/>
</dbReference>
<organism evidence="2 3">
    <name type="scientific">Stylosanthes scabra</name>
    <dbReference type="NCBI Taxonomy" id="79078"/>
    <lineage>
        <taxon>Eukaryota</taxon>
        <taxon>Viridiplantae</taxon>
        <taxon>Streptophyta</taxon>
        <taxon>Embryophyta</taxon>
        <taxon>Tracheophyta</taxon>
        <taxon>Spermatophyta</taxon>
        <taxon>Magnoliopsida</taxon>
        <taxon>eudicotyledons</taxon>
        <taxon>Gunneridae</taxon>
        <taxon>Pentapetalae</taxon>
        <taxon>rosids</taxon>
        <taxon>fabids</taxon>
        <taxon>Fabales</taxon>
        <taxon>Fabaceae</taxon>
        <taxon>Papilionoideae</taxon>
        <taxon>50 kb inversion clade</taxon>
        <taxon>dalbergioids sensu lato</taxon>
        <taxon>Dalbergieae</taxon>
        <taxon>Pterocarpus clade</taxon>
        <taxon>Stylosanthes</taxon>
    </lineage>
</organism>
<gene>
    <name evidence="2" type="ORF">PIB30_104333</name>
</gene>
<keyword evidence="3" id="KW-1185">Reference proteome</keyword>
<feature type="compositionally biased region" description="Low complexity" evidence="1">
    <location>
        <begin position="68"/>
        <end position="108"/>
    </location>
</feature>
<dbReference type="Proteomes" id="UP001341840">
    <property type="component" value="Unassembled WGS sequence"/>
</dbReference>
<feature type="non-terminal residue" evidence="2">
    <location>
        <position position="157"/>
    </location>
</feature>
<accession>A0ABU6W082</accession>
<sequence>MASQSSSSSRCRRSNVQRRELLCNHGQKPILRVLKTKENPGRRFWGCMYYEVCLSSSIFDAENPFGISDSPSASAPDPIKTLPRPRSSTSSPSAISTTTTATLPPPSTSSTLTSTADFAFLSPSFSHNLLYLWALSSSDNTNAGNRLSTLDNRLLNA</sequence>
<comment type="caution">
    <text evidence="2">The sequence shown here is derived from an EMBL/GenBank/DDBJ whole genome shotgun (WGS) entry which is preliminary data.</text>
</comment>
<evidence type="ECO:0008006" key="4">
    <source>
        <dbReference type="Google" id="ProtNLM"/>
    </source>
</evidence>
<protein>
    <recommendedName>
        <fullName evidence="4">Zinc finger GRF-type domain-containing protein</fullName>
    </recommendedName>
</protein>
<evidence type="ECO:0000313" key="3">
    <source>
        <dbReference type="Proteomes" id="UP001341840"/>
    </source>
</evidence>
<proteinExistence type="predicted"/>
<reference evidence="2 3" key="1">
    <citation type="journal article" date="2023" name="Plants (Basel)">
        <title>Bridging the Gap: Combining Genomics and Transcriptomics Approaches to Understand Stylosanthes scabra, an Orphan Legume from the Brazilian Caatinga.</title>
        <authorList>
            <person name="Ferreira-Neto J.R.C."/>
            <person name="da Silva M.D."/>
            <person name="Binneck E."/>
            <person name="de Melo N.F."/>
            <person name="da Silva R.H."/>
            <person name="de Melo A.L.T.M."/>
            <person name="Pandolfi V."/>
            <person name="Bustamante F.O."/>
            <person name="Brasileiro-Vidal A.C."/>
            <person name="Benko-Iseppon A.M."/>
        </authorList>
    </citation>
    <scope>NUCLEOTIDE SEQUENCE [LARGE SCALE GENOMIC DNA]</scope>
    <source>
        <tissue evidence="2">Leaves</tissue>
    </source>
</reference>
<feature type="region of interest" description="Disordered" evidence="1">
    <location>
        <begin position="67"/>
        <end position="108"/>
    </location>
</feature>
<name>A0ABU6W082_9FABA</name>
<evidence type="ECO:0000313" key="2">
    <source>
        <dbReference type="EMBL" id="MED6178085.1"/>
    </source>
</evidence>